<feature type="domain" description="Pyrrolo-quinoline quinone repeat" evidence="3">
    <location>
        <begin position="138"/>
        <end position="272"/>
    </location>
</feature>
<dbReference type="RefSeq" id="WP_212669196.1">
    <property type="nucleotide sequence ID" value="NZ_BMSQ01000005.1"/>
</dbReference>
<dbReference type="SUPFAM" id="SSF50998">
    <property type="entry name" value="Quinoprotein alcohol dehydrogenase-like"/>
    <property type="match status" value="1"/>
</dbReference>
<dbReference type="PANTHER" id="PTHR34512:SF30">
    <property type="entry name" value="OUTER MEMBRANE PROTEIN ASSEMBLY FACTOR BAMB"/>
    <property type="match status" value="1"/>
</dbReference>
<evidence type="ECO:0000313" key="4">
    <source>
        <dbReference type="EMBL" id="MBB5103773.1"/>
    </source>
</evidence>
<evidence type="ECO:0000256" key="2">
    <source>
        <dbReference type="SAM" id="Phobius"/>
    </source>
</evidence>
<dbReference type="PANTHER" id="PTHR34512">
    <property type="entry name" value="CELL SURFACE PROTEIN"/>
    <property type="match status" value="1"/>
</dbReference>
<sequence length="539" mass="56133">MTQPPPGPSEPQGQFGPPPPLAGPPGSGFGPPQAGFGPPVPPPPGGFGPPAPPSPPPPKARRRTAVVIASVAALALVAGGGAWYVAARDGGGSDDGGGKGGSKKPGPAYARPKEAVPADPRATFHGGAPVPKLPEKESTWPVKGSWLTDEVYVKSSVAKITGLDAATGKTRWTLPKPGQSCGGSPEVGAGGIAVVVFAPAAHDKKGFRATCTQVMAFKVATGEKLWTKSVRTGYQTERTAFNQVAISGRTAAVGGLYGGAAFDLRTGEVRWKPRSGDTCRDVGYGGGARLVAIRTCGEYGAEKYTVQDIDPTSGKPRWSHKLPGGVKNLNVISTDPVVVGLDSGEITGQGASDVFALDGRGRLRSKIALPERRYLHDCGDTSVVNDCRGLVVGNDRLYAPTARRDAKDGISSTNDIVAFSLATGRTTGPRGNTDSQGPTFPFRMDGGNVLAYRDALGVQVVALDGRTLKERKLLISTKGPSGLVPVESELHFVDGRLYMSTDLVSKSSTKGPARFMMYVFARKDQKDQKGRQDQQGGKG</sequence>
<evidence type="ECO:0000256" key="1">
    <source>
        <dbReference type="SAM" id="MobiDB-lite"/>
    </source>
</evidence>
<dbReference type="InterPro" id="IPR011047">
    <property type="entry name" value="Quinoprotein_ADH-like_sf"/>
</dbReference>
<keyword evidence="2" id="KW-0812">Transmembrane</keyword>
<proteinExistence type="predicted"/>
<evidence type="ECO:0000259" key="3">
    <source>
        <dbReference type="Pfam" id="PF13360"/>
    </source>
</evidence>
<feature type="compositionally biased region" description="Gly residues" evidence="1">
    <location>
        <begin position="91"/>
        <end position="100"/>
    </location>
</feature>
<name>A0A7W8ASJ8_STRST</name>
<keyword evidence="2" id="KW-1133">Transmembrane helix</keyword>
<feature type="compositionally biased region" description="Pro residues" evidence="1">
    <location>
        <begin position="38"/>
        <end position="58"/>
    </location>
</feature>
<keyword evidence="5" id="KW-1185">Reference proteome</keyword>
<dbReference type="AlphaFoldDB" id="A0A7W8ASJ8"/>
<keyword evidence="2" id="KW-0472">Membrane</keyword>
<feature type="transmembrane region" description="Helical" evidence="2">
    <location>
        <begin position="65"/>
        <end position="86"/>
    </location>
</feature>
<protein>
    <submittedName>
        <fullName evidence="4">Outer membrane protein assembly factor BamB</fullName>
    </submittedName>
</protein>
<dbReference type="EMBL" id="JACHJD010000004">
    <property type="protein sequence ID" value="MBB5103773.1"/>
    <property type="molecule type" value="Genomic_DNA"/>
</dbReference>
<dbReference type="InterPro" id="IPR002372">
    <property type="entry name" value="PQQ_rpt_dom"/>
</dbReference>
<dbReference type="Pfam" id="PF13360">
    <property type="entry name" value="PQQ_2"/>
    <property type="match status" value="1"/>
</dbReference>
<gene>
    <name evidence="4" type="ORF">FHS40_002835</name>
</gene>
<dbReference type="Proteomes" id="UP000549009">
    <property type="component" value="Unassembled WGS sequence"/>
</dbReference>
<feature type="region of interest" description="Disordered" evidence="1">
    <location>
        <begin position="1"/>
        <end position="63"/>
    </location>
</feature>
<feature type="region of interest" description="Disordered" evidence="1">
    <location>
        <begin position="91"/>
        <end position="138"/>
    </location>
</feature>
<dbReference type="InterPro" id="IPR015943">
    <property type="entry name" value="WD40/YVTN_repeat-like_dom_sf"/>
</dbReference>
<dbReference type="Gene3D" id="2.130.10.10">
    <property type="entry name" value="YVTN repeat-like/Quinoprotein amine dehydrogenase"/>
    <property type="match status" value="2"/>
</dbReference>
<reference evidence="4 5" key="1">
    <citation type="submission" date="2020-08" db="EMBL/GenBank/DDBJ databases">
        <title>Genomic Encyclopedia of Type Strains, Phase III (KMG-III): the genomes of soil and plant-associated and newly described type strains.</title>
        <authorList>
            <person name="Whitman W."/>
        </authorList>
    </citation>
    <scope>NUCLEOTIDE SEQUENCE [LARGE SCALE GENOMIC DNA]</scope>
    <source>
        <strain evidence="4 5">CECT 3146</strain>
    </source>
</reference>
<organism evidence="4 5">
    <name type="scientific">Streptomyces spectabilis</name>
    <dbReference type="NCBI Taxonomy" id="68270"/>
    <lineage>
        <taxon>Bacteria</taxon>
        <taxon>Bacillati</taxon>
        <taxon>Actinomycetota</taxon>
        <taxon>Actinomycetes</taxon>
        <taxon>Kitasatosporales</taxon>
        <taxon>Streptomycetaceae</taxon>
        <taxon>Streptomyces</taxon>
    </lineage>
</organism>
<evidence type="ECO:0000313" key="5">
    <source>
        <dbReference type="Proteomes" id="UP000549009"/>
    </source>
</evidence>
<accession>A0A7W8ASJ8</accession>
<comment type="caution">
    <text evidence="4">The sequence shown here is derived from an EMBL/GenBank/DDBJ whole genome shotgun (WGS) entry which is preliminary data.</text>
</comment>